<comment type="caution">
    <text evidence="13">The sequence shown here is derived from an EMBL/GenBank/DDBJ whole genome shotgun (WGS) entry which is preliminary data.</text>
</comment>
<dbReference type="Gene3D" id="3.40.50.720">
    <property type="entry name" value="NAD(P)-binding Rossmann-like Domain"/>
    <property type="match status" value="1"/>
</dbReference>
<evidence type="ECO:0000256" key="7">
    <source>
        <dbReference type="ARBA" id="ARBA00023027"/>
    </source>
</evidence>
<keyword evidence="8 13" id="KW-0413">Isomerase</keyword>
<dbReference type="PANTHER" id="PTHR43725:SF53">
    <property type="entry name" value="UDP-ARABINOSE 4-EPIMERASE 1"/>
    <property type="match status" value="1"/>
</dbReference>
<dbReference type="PANTHER" id="PTHR43725">
    <property type="entry name" value="UDP-GLUCOSE 4-EPIMERASE"/>
    <property type="match status" value="1"/>
</dbReference>
<dbReference type="EMBL" id="JAUHQA010000001">
    <property type="protein sequence ID" value="MDN4480314.1"/>
    <property type="molecule type" value="Genomic_DNA"/>
</dbReference>
<comment type="cofactor">
    <cofactor evidence="2">
        <name>NAD(+)</name>
        <dbReference type="ChEBI" id="CHEBI:57540"/>
    </cofactor>
</comment>
<evidence type="ECO:0000256" key="1">
    <source>
        <dbReference type="ARBA" id="ARBA00000083"/>
    </source>
</evidence>
<evidence type="ECO:0000256" key="6">
    <source>
        <dbReference type="ARBA" id="ARBA00018569"/>
    </source>
</evidence>
<feature type="domain" description="NAD-dependent epimerase/dehydratase" evidence="12">
    <location>
        <begin position="3"/>
        <end position="254"/>
    </location>
</feature>
<evidence type="ECO:0000313" key="13">
    <source>
        <dbReference type="EMBL" id="MDN4480314.1"/>
    </source>
</evidence>
<dbReference type="EC" id="5.1.3.2" evidence="5"/>
<comment type="pathway">
    <text evidence="3">Carbohydrate metabolism; galactose metabolism.</text>
</comment>
<dbReference type="Proteomes" id="UP001172708">
    <property type="component" value="Unassembled WGS sequence"/>
</dbReference>
<dbReference type="Gene3D" id="3.90.25.10">
    <property type="entry name" value="UDP-galactose 4-epimerase, domain 1"/>
    <property type="match status" value="1"/>
</dbReference>
<evidence type="ECO:0000256" key="10">
    <source>
        <dbReference type="ARBA" id="ARBA00031367"/>
    </source>
</evidence>
<keyword evidence="9" id="KW-0119">Carbohydrate metabolism</keyword>
<keyword evidence="7" id="KW-0520">NAD</keyword>
<evidence type="ECO:0000256" key="2">
    <source>
        <dbReference type="ARBA" id="ARBA00001911"/>
    </source>
</evidence>
<evidence type="ECO:0000256" key="9">
    <source>
        <dbReference type="ARBA" id="ARBA00023277"/>
    </source>
</evidence>
<dbReference type="InterPro" id="IPR005886">
    <property type="entry name" value="UDP_G4E"/>
</dbReference>
<dbReference type="InterPro" id="IPR036291">
    <property type="entry name" value="NAD(P)-bd_dom_sf"/>
</dbReference>
<dbReference type="GO" id="GO:0003978">
    <property type="term" value="F:UDP-glucose 4-epimerase activity"/>
    <property type="evidence" value="ECO:0007669"/>
    <property type="project" value="UniProtKB-EC"/>
</dbReference>
<dbReference type="NCBIfam" id="TIGR01179">
    <property type="entry name" value="galE"/>
    <property type="match status" value="1"/>
</dbReference>
<comment type="catalytic activity">
    <reaction evidence="1">
        <text>UDP-alpha-D-glucose = UDP-alpha-D-galactose</text>
        <dbReference type="Rhea" id="RHEA:22168"/>
        <dbReference type="ChEBI" id="CHEBI:58885"/>
        <dbReference type="ChEBI" id="CHEBI:66914"/>
        <dbReference type="EC" id="5.1.3.2"/>
    </reaction>
</comment>
<comment type="similarity">
    <text evidence="4">Belongs to the NAD(P)-dependent epimerase/dehydratase family.</text>
</comment>
<evidence type="ECO:0000259" key="12">
    <source>
        <dbReference type="Pfam" id="PF01370"/>
    </source>
</evidence>
<organism evidence="13 14">
    <name type="scientific">Demequina muriae</name>
    <dbReference type="NCBI Taxonomy" id="3051664"/>
    <lineage>
        <taxon>Bacteria</taxon>
        <taxon>Bacillati</taxon>
        <taxon>Actinomycetota</taxon>
        <taxon>Actinomycetes</taxon>
        <taxon>Micrococcales</taxon>
        <taxon>Demequinaceae</taxon>
        <taxon>Demequina</taxon>
    </lineage>
</organism>
<dbReference type="Pfam" id="PF01370">
    <property type="entry name" value="Epimerase"/>
    <property type="match status" value="1"/>
</dbReference>
<accession>A0ABT8GFV1</accession>
<evidence type="ECO:0000256" key="11">
    <source>
        <dbReference type="ARBA" id="ARBA00033067"/>
    </source>
</evidence>
<evidence type="ECO:0000313" key="14">
    <source>
        <dbReference type="Proteomes" id="UP001172708"/>
    </source>
</evidence>
<dbReference type="InterPro" id="IPR001509">
    <property type="entry name" value="Epimerase_deHydtase"/>
</dbReference>
<name>A0ABT8GFV1_9MICO</name>
<dbReference type="RefSeq" id="WP_301141679.1">
    <property type="nucleotide sequence ID" value="NZ_JAUHQA010000001.1"/>
</dbReference>
<evidence type="ECO:0000256" key="8">
    <source>
        <dbReference type="ARBA" id="ARBA00023235"/>
    </source>
</evidence>
<reference evidence="13" key="1">
    <citation type="submission" date="2023-06" db="EMBL/GenBank/DDBJ databases">
        <title>Egi l300058.</title>
        <authorList>
            <person name="Gao L."/>
            <person name="Fang B.-Z."/>
            <person name="Li W.-J."/>
        </authorList>
    </citation>
    <scope>NUCLEOTIDE SEQUENCE</scope>
    <source>
        <strain evidence="13">EGI L300058</strain>
    </source>
</reference>
<dbReference type="SUPFAM" id="SSF51735">
    <property type="entry name" value="NAD(P)-binding Rossmann-fold domains"/>
    <property type="match status" value="1"/>
</dbReference>
<proteinExistence type="inferred from homology"/>
<evidence type="ECO:0000256" key="5">
    <source>
        <dbReference type="ARBA" id="ARBA00013189"/>
    </source>
</evidence>
<gene>
    <name evidence="13" type="primary">galE</name>
    <name evidence="13" type="ORF">QQX02_05175</name>
</gene>
<evidence type="ECO:0000256" key="3">
    <source>
        <dbReference type="ARBA" id="ARBA00004947"/>
    </source>
</evidence>
<protein>
    <recommendedName>
        <fullName evidence="6">UDP-glucose 4-epimerase</fullName>
        <ecNumber evidence="5">5.1.3.2</ecNumber>
    </recommendedName>
    <alternativeName>
        <fullName evidence="11">Galactowaldenase</fullName>
    </alternativeName>
    <alternativeName>
        <fullName evidence="10">UDP-galactose 4-epimerase</fullName>
    </alternativeName>
</protein>
<keyword evidence="14" id="KW-1185">Reference proteome</keyword>
<evidence type="ECO:0000256" key="4">
    <source>
        <dbReference type="ARBA" id="ARBA00007637"/>
    </source>
</evidence>
<sequence length="330" mass="34873">MTWLVTGGAGYIGAHVAHAMVDAGLDVVALDNLSSGRRGFLPDTVPLGWVSVTDQDDVRDVMEENAITGVVHLAAFKYAGESVKRPLHTWRQNLDGTLSVLGAMQDLGIDRIVFSSTAAVYGTPDVDLVTEETPTHPESPYGSSKLAAERAIVEQAAARRSAGAPLRHTALRYFNVVGSSAPGVYDSSPHNLFPLVMDALSRGDAPRIFGTDYDTPDGTCVRDYVHVADVAAAHVVAAQALDSGEDLRTTYNLGSGTGTSVREIVDACIEAAGVDVAPVLTGRRPGDPARIVASGRRASHDLDWRMRHTVRDMVDSAWAAHPAAGGPARG</sequence>